<gene>
    <name evidence="1" type="ORF">D791_01280</name>
</gene>
<accession>W9V754</accession>
<sequence length="168" mass="19578">MMSPSESEKIKLEHEAARLFMRLYEAAFQLPMRHIWHNEPRKPDVSCYLDNQKLDLEIAHLYGSEAEAMLILGREINEQTLSALHHLLLSPVEDRLLEALNTLLLSKAQKTYHSERVWLVIRNANPLWNKEELIRNIHLVHLPDSHPFEQIWVIGDMQGSSGIIKLYP</sequence>
<evidence type="ECO:0000313" key="2">
    <source>
        <dbReference type="Proteomes" id="UP000019464"/>
    </source>
</evidence>
<reference evidence="2" key="1">
    <citation type="submission" date="2012-11" db="EMBL/GenBank/DDBJ databases">
        <authorList>
            <person name="Singh A."/>
            <person name="Pinnaka A.K."/>
            <person name="Vaidya B."/>
        </authorList>
    </citation>
    <scope>NUCLEOTIDE SEQUENCE [LARGE SCALE GENOMIC DNA]</scope>
    <source>
        <strain evidence="2">AK23</strain>
    </source>
</reference>
<keyword evidence="2" id="KW-1185">Reference proteome</keyword>
<protein>
    <submittedName>
        <fullName evidence="1">Uncharacterized protein</fullName>
    </submittedName>
</protein>
<dbReference type="PATRIC" id="fig|1229521.3.peg.1292"/>
<comment type="caution">
    <text evidence="1">The sequence shown here is derived from an EMBL/GenBank/DDBJ whole genome shotgun (WGS) entry which is preliminary data.</text>
</comment>
<name>W9V754_9GAMM</name>
<organism evidence="1 2">
    <name type="scientific">Nitrincola nitratireducens</name>
    <dbReference type="NCBI Taxonomy" id="1229521"/>
    <lineage>
        <taxon>Bacteria</taxon>
        <taxon>Pseudomonadati</taxon>
        <taxon>Pseudomonadota</taxon>
        <taxon>Gammaproteobacteria</taxon>
        <taxon>Oceanospirillales</taxon>
        <taxon>Oceanospirillaceae</taxon>
        <taxon>Nitrincola</taxon>
    </lineage>
</organism>
<proteinExistence type="predicted"/>
<dbReference type="EMBL" id="AONB01000004">
    <property type="protein sequence ID" value="EXJ11907.1"/>
    <property type="molecule type" value="Genomic_DNA"/>
</dbReference>
<dbReference type="Proteomes" id="UP000019464">
    <property type="component" value="Unassembled WGS sequence"/>
</dbReference>
<dbReference type="AlphaFoldDB" id="W9V754"/>
<evidence type="ECO:0000313" key="1">
    <source>
        <dbReference type="EMBL" id="EXJ11907.1"/>
    </source>
</evidence>
<reference evidence="1 2" key="2">
    <citation type="journal article" date="2015" name="Syst. Appl. Microbiol.">
        <title>Nitrincola nitratireducens sp. nov. isolated from a haloalkaline crater lake.</title>
        <authorList>
            <person name="Singh A."/>
            <person name="Vaidya B."/>
            <person name="Tanuku N.R."/>
            <person name="Pinnaka A.K."/>
        </authorList>
    </citation>
    <scope>NUCLEOTIDE SEQUENCE [LARGE SCALE GENOMIC DNA]</scope>
    <source>
        <strain evidence="1 2">AK23</strain>
    </source>
</reference>
<dbReference type="STRING" id="1229521.D791_01280"/>